<dbReference type="GO" id="GO:0005737">
    <property type="term" value="C:cytoplasm"/>
    <property type="evidence" value="ECO:0007669"/>
    <property type="project" value="TreeGrafter"/>
</dbReference>
<sequence>MTESRSVSGPREDGDVPAFWRALGLPGLIDVHVHFMPPRLMSAVWEYFDEPGPLIGHEWPIRYRLPEDERIALLRGFGVRAFTSLLYPHRPGMAEALNTWAADFAARVPECVPTGTLYPEPGAAAYVRRALDAGTRVFKVHLQVGGFDPRAAELDEAWGVLAEAGAAVIVHAGSGPVANGFTGPGPFGDVLARHPRLAAVIAHLGAPEFAGFFDLADRYERVHLDTTMAFTRFAGGLGSFPAGLLPRLRDLGLAGRVLLGTDFPNIPYPYAHQLEALADLGFGDDWLRAVCWDGPAGLLGPPGA</sequence>
<protein>
    <recommendedName>
        <fullName evidence="2">Amidohydrolase-related domain-containing protein</fullName>
    </recommendedName>
</protein>
<dbReference type="InterPro" id="IPR032465">
    <property type="entry name" value="ACMSD"/>
</dbReference>
<gene>
    <name evidence="3" type="ORF">ACRB68_77200</name>
</gene>
<comment type="caution">
    <text evidence="3">The sequence shown here is derived from an EMBL/GenBank/DDBJ whole genome shotgun (WGS) entry which is preliminary data.</text>
</comment>
<dbReference type="Pfam" id="PF04909">
    <property type="entry name" value="Amidohydro_2"/>
    <property type="match status" value="1"/>
</dbReference>
<proteinExistence type="predicted"/>
<dbReference type="Gene3D" id="3.20.20.140">
    <property type="entry name" value="Metal-dependent hydrolases"/>
    <property type="match status" value="1"/>
</dbReference>
<dbReference type="Proteomes" id="UP000487268">
    <property type="component" value="Unassembled WGS sequence"/>
</dbReference>
<dbReference type="GO" id="GO:0016787">
    <property type="term" value="F:hydrolase activity"/>
    <property type="evidence" value="ECO:0007669"/>
    <property type="project" value="InterPro"/>
</dbReference>
<organism evidence="3 4">
    <name type="scientific">Actinomadura macrotermitis</name>
    <dbReference type="NCBI Taxonomy" id="2585200"/>
    <lineage>
        <taxon>Bacteria</taxon>
        <taxon>Bacillati</taxon>
        <taxon>Actinomycetota</taxon>
        <taxon>Actinomycetes</taxon>
        <taxon>Streptosporangiales</taxon>
        <taxon>Thermomonosporaceae</taxon>
        <taxon>Actinomadura</taxon>
    </lineage>
</organism>
<dbReference type="GO" id="GO:0016831">
    <property type="term" value="F:carboxy-lyase activity"/>
    <property type="evidence" value="ECO:0007669"/>
    <property type="project" value="InterPro"/>
</dbReference>
<feature type="domain" description="Amidohydrolase-related" evidence="2">
    <location>
        <begin position="29"/>
        <end position="300"/>
    </location>
</feature>
<dbReference type="RefSeq" id="WP_407924338.1">
    <property type="nucleotide sequence ID" value="NZ_WEGH01000006.1"/>
</dbReference>
<reference evidence="3 4" key="1">
    <citation type="submission" date="2019-10" db="EMBL/GenBank/DDBJ databases">
        <title>Actinomadura rubteroloni sp. nov. and Actinomadura macrotermitis sp. nov., isolated from the gut of fungus growing-termite Macrotermes natalensis.</title>
        <authorList>
            <person name="Benndorf R."/>
            <person name="Martin K."/>
            <person name="Kuefner M."/>
            <person name="De Beer W."/>
            <person name="Kaster A.-K."/>
            <person name="Vollmers J."/>
            <person name="Poulsen M."/>
            <person name="Beemelmanns C."/>
        </authorList>
    </citation>
    <scope>NUCLEOTIDE SEQUENCE [LARGE SCALE GENOMIC DNA]</scope>
    <source>
        <strain evidence="3 4">RB68</strain>
    </source>
</reference>
<dbReference type="GO" id="GO:0019748">
    <property type="term" value="P:secondary metabolic process"/>
    <property type="evidence" value="ECO:0007669"/>
    <property type="project" value="TreeGrafter"/>
</dbReference>
<dbReference type="EMBL" id="WEGH01000006">
    <property type="protein sequence ID" value="MQY09594.1"/>
    <property type="molecule type" value="Genomic_DNA"/>
</dbReference>
<accession>A0A7K0CA23</accession>
<keyword evidence="4" id="KW-1185">Reference proteome</keyword>
<dbReference type="InterPro" id="IPR032466">
    <property type="entry name" value="Metal_Hydrolase"/>
</dbReference>
<dbReference type="CDD" id="cd01292">
    <property type="entry name" value="metallo-dependent_hydrolases"/>
    <property type="match status" value="1"/>
</dbReference>
<dbReference type="AlphaFoldDB" id="A0A7K0CA23"/>
<dbReference type="SUPFAM" id="SSF51556">
    <property type="entry name" value="Metallo-dependent hydrolases"/>
    <property type="match status" value="1"/>
</dbReference>
<name>A0A7K0CA23_9ACTN</name>
<keyword evidence="1" id="KW-0456">Lyase</keyword>
<evidence type="ECO:0000256" key="1">
    <source>
        <dbReference type="ARBA" id="ARBA00023239"/>
    </source>
</evidence>
<dbReference type="PANTHER" id="PTHR21240">
    <property type="entry name" value="2-AMINO-3-CARBOXYLMUCONATE-6-SEMIALDEHYDE DECARBOXYLASE"/>
    <property type="match status" value="1"/>
</dbReference>
<evidence type="ECO:0000313" key="4">
    <source>
        <dbReference type="Proteomes" id="UP000487268"/>
    </source>
</evidence>
<dbReference type="PANTHER" id="PTHR21240:SF28">
    <property type="entry name" value="ISO-OROTATE DECARBOXYLASE (EUROFUNG)"/>
    <property type="match status" value="1"/>
</dbReference>
<evidence type="ECO:0000259" key="2">
    <source>
        <dbReference type="Pfam" id="PF04909"/>
    </source>
</evidence>
<dbReference type="InterPro" id="IPR006680">
    <property type="entry name" value="Amidohydro-rel"/>
</dbReference>
<evidence type="ECO:0000313" key="3">
    <source>
        <dbReference type="EMBL" id="MQY09594.1"/>
    </source>
</evidence>